<keyword evidence="2 6" id="KW-0436">Ligase</keyword>
<dbReference type="PROSITE" id="PS51221">
    <property type="entry name" value="TTL"/>
    <property type="match status" value="1"/>
</dbReference>
<comment type="similarity">
    <text evidence="1">Belongs to the tubulin--tyrosine ligase family.</text>
</comment>
<evidence type="ECO:0000313" key="7">
    <source>
        <dbReference type="Proteomes" id="UP000054495"/>
    </source>
</evidence>
<dbReference type="PANTHER" id="PTHR12241">
    <property type="entry name" value="TUBULIN POLYGLUTAMYLASE"/>
    <property type="match status" value="1"/>
</dbReference>
<evidence type="ECO:0000256" key="2">
    <source>
        <dbReference type="ARBA" id="ARBA00022598"/>
    </source>
</evidence>
<organism evidence="6 7">
    <name type="scientific">Ancylostoma ceylanicum</name>
    <dbReference type="NCBI Taxonomy" id="53326"/>
    <lineage>
        <taxon>Eukaryota</taxon>
        <taxon>Metazoa</taxon>
        <taxon>Ecdysozoa</taxon>
        <taxon>Nematoda</taxon>
        <taxon>Chromadorea</taxon>
        <taxon>Rhabditida</taxon>
        <taxon>Rhabditina</taxon>
        <taxon>Rhabditomorpha</taxon>
        <taxon>Strongyloidea</taxon>
        <taxon>Ancylostomatidae</taxon>
        <taxon>Ancylostomatinae</taxon>
        <taxon>Ancylostoma</taxon>
    </lineage>
</organism>
<keyword evidence="3" id="KW-0547">Nucleotide-binding</keyword>
<dbReference type="GO" id="GO:0070740">
    <property type="term" value="F:tubulin-glutamic acid ligase activity"/>
    <property type="evidence" value="ECO:0007669"/>
    <property type="project" value="TreeGrafter"/>
</dbReference>
<dbReference type="AlphaFoldDB" id="A0A0D6LLE1"/>
<sequence length="709" mass="79936">MEQAEAAPSLSHLFLHWSTGAMSSNEEKECMGCGFSSEPSDSVKIVQAVDTNDSPDNTVSKKTGTTSSYSALSVVAPIDPLIKEEKERTAKSRQPKRVMSQVDRRALNTANASRRPSHTFTIDTSRSNSNLPVVSLCAKMLGFQEFPEGRPDQAPCDVYWHSAGFPDIGTVVTSARSRVNKFPGMTDLAKKVALTHAISSMQKIFPNDYAFYPQSFFLPAHYNELKEYWHKTLIQRKAQGIEEELFFIVKPDSGKCAQGSGIYLINDPSKIRDPSGKQLVQEYVSAPFLMKDQLKFDFRVYGVIRSINPLSIYVSREGMARFCTERYKKPTSSNFDNLYSHLTNYSLNKVNDAYVHSNTLHDQVTGSKRLLSTVFSQMAACGVRPKKLWHDVKLIIVKTVLAMLPELMIQYEKTFSGKEGPQCFQIVGFDIMVREDGSPILLEVNACPSLTIDHGGPDGDSRQKSVVDEVIKIPLVRDTLLLVTGQLQDGLVGTPAGGAWRSTDDLSSTKRKAHLSEIFPNRYGRQAASLLFLDKVVYIFMQYASAHGAMHVPLSGIKRFVKDCGYEDLFMTGELEKKVSDICQYYVGDSHNEKGLFFHGFLSFMIFIAERQFPAESSLQRQLQKLFDAVTNALRNKGVRSKRLRREEFETKSGREKKIYLLPTRIRLNKRRSKSCEPLKVVVRSTERKPDRNNNKENVPTLPRIHKLK</sequence>
<evidence type="ECO:0000256" key="4">
    <source>
        <dbReference type="ARBA" id="ARBA00022840"/>
    </source>
</evidence>
<dbReference type="Proteomes" id="UP000054495">
    <property type="component" value="Unassembled WGS sequence"/>
</dbReference>
<feature type="compositionally biased region" description="Basic and acidic residues" evidence="5">
    <location>
        <begin position="685"/>
        <end position="695"/>
    </location>
</feature>
<reference evidence="6 7" key="1">
    <citation type="submission" date="2013-05" db="EMBL/GenBank/DDBJ databases">
        <title>Draft genome of the parasitic nematode Anyclostoma ceylanicum.</title>
        <authorList>
            <person name="Mitreva M."/>
        </authorList>
    </citation>
    <scope>NUCLEOTIDE SEQUENCE [LARGE SCALE GENOMIC DNA]</scope>
</reference>
<feature type="region of interest" description="Disordered" evidence="5">
    <location>
        <begin position="85"/>
        <end position="124"/>
    </location>
</feature>
<feature type="region of interest" description="Disordered" evidence="5">
    <location>
        <begin position="682"/>
        <end position="709"/>
    </location>
</feature>
<gene>
    <name evidence="6" type="ORF">ANCCEY_10124</name>
</gene>
<dbReference type="Pfam" id="PF03133">
    <property type="entry name" value="TTL"/>
    <property type="match status" value="1"/>
</dbReference>
<dbReference type="InterPro" id="IPR004344">
    <property type="entry name" value="TTL/TTLL_fam"/>
</dbReference>
<dbReference type="EMBL" id="KE125162">
    <property type="protein sequence ID" value="EPB70801.1"/>
    <property type="molecule type" value="Genomic_DNA"/>
</dbReference>
<dbReference type="GO" id="GO:0036064">
    <property type="term" value="C:ciliary basal body"/>
    <property type="evidence" value="ECO:0007669"/>
    <property type="project" value="TreeGrafter"/>
</dbReference>
<keyword evidence="7" id="KW-1185">Reference proteome</keyword>
<dbReference type="PANTHER" id="PTHR12241:SF154">
    <property type="entry name" value="TUBULIN POLYGLUTAMYLASE TTLL11"/>
    <property type="match status" value="1"/>
</dbReference>
<dbReference type="GO" id="GO:0019098">
    <property type="term" value="P:reproductive behavior"/>
    <property type="evidence" value="ECO:0007669"/>
    <property type="project" value="UniProtKB-ARBA"/>
</dbReference>
<evidence type="ECO:0000313" key="6">
    <source>
        <dbReference type="EMBL" id="EPB70801.1"/>
    </source>
</evidence>
<name>A0A0D6LLE1_9BILA</name>
<dbReference type="GO" id="GO:0005524">
    <property type="term" value="F:ATP binding"/>
    <property type="evidence" value="ECO:0007669"/>
    <property type="project" value="UniProtKB-KW"/>
</dbReference>
<accession>A0A0D6LLE1</accession>
<protein>
    <submittedName>
        <fullName evidence="6">Tubulin-tyrosine ligase family protein</fullName>
    </submittedName>
</protein>
<dbReference type="GO" id="GO:0015631">
    <property type="term" value="F:tubulin binding"/>
    <property type="evidence" value="ECO:0007669"/>
    <property type="project" value="TreeGrafter"/>
</dbReference>
<feature type="compositionally biased region" description="Polar residues" evidence="5">
    <location>
        <begin position="108"/>
        <end position="124"/>
    </location>
</feature>
<dbReference type="Gene3D" id="3.30.470.20">
    <property type="entry name" value="ATP-grasp fold, B domain"/>
    <property type="match status" value="1"/>
</dbReference>
<proteinExistence type="inferred from homology"/>
<keyword evidence="4" id="KW-0067">ATP-binding</keyword>
<dbReference type="SUPFAM" id="SSF56059">
    <property type="entry name" value="Glutathione synthetase ATP-binding domain-like"/>
    <property type="match status" value="1"/>
</dbReference>
<dbReference type="GO" id="GO:0000226">
    <property type="term" value="P:microtubule cytoskeleton organization"/>
    <property type="evidence" value="ECO:0007669"/>
    <property type="project" value="TreeGrafter"/>
</dbReference>
<evidence type="ECO:0000256" key="5">
    <source>
        <dbReference type="SAM" id="MobiDB-lite"/>
    </source>
</evidence>
<evidence type="ECO:0000256" key="1">
    <source>
        <dbReference type="ARBA" id="ARBA00006820"/>
    </source>
</evidence>
<evidence type="ECO:0000256" key="3">
    <source>
        <dbReference type="ARBA" id="ARBA00022741"/>
    </source>
</evidence>